<evidence type="ECO:0000313" key="2">
    <source>
        <dbReference type="EMBL" id="KAJ3038461.1"/>
    </source>
</evidence>
<sequence length="102" mass="11414">RTFLTARNATVKRDWDEVVACDDGVRKAFRRCAWVAVGGCFVEGVGRTLLILFSPFYALGARALIIITWSTVLIYSIRHVKRAWGKAVDRISMGVTVTPIEK</sequence>
<keyword evidence="1" id="KW-1133">Transmembrane helix</keyword>
<feature type="non-terminal residue" evidence="2">
    <location>
        <position position="102"/>
    </location>
</feature>
<evidence type="ECO:0000313" key="3">
    <source>
        <dbReference type="Proteomes" id="UP001212841"/>
    </source>
</evidence>
<feature type="transmembrane region" description="Helical" evidence="1">
    <location>
        <begin position="32"/>
        <end position="53"/>
    </location>
</feature>
<reference evidence="2" key="1">
    <citation type="submission" date="2020-05" db="EMBL/GenBank/DDBJ databases">
        <title>Phylogenomic resolution of chytrid fungi.</title>
        <authorList>
            <person name="Stajich J.E."/>
            <person name="Amses K."/>
            <person name="Simmons R."/>
            <person name="Seto K."/>
            <person name="Myers J."/>
            <person name="Bonds A."/>
            <person name="Quandt C.A."/>
            <person name="Barry K."/>
            <person name="Liu P."/>
            <person name="Grigoriev I."/>
            <person name="Longcore J.E."/>
            <person name="James T.Y."/>
        </authorList>
    </citation>
    <scope>NUCLEOTIDE SEQUENCE</scope>
    <source>
        <strain evidence="2">JEL0318</strain>
    </source>
</reference>
<keyword evidence="1" id="KW-0812">Transmembrane</keyword>
<keyword evidence="1" id="KW-0472">Membrane</keyword>
<organism evidence="2 3">
    <name type="scientific">Rhizophlyctis rosea</name>
    <dbReference type="NCBI Taxonomy" id="64517"/>
    <lineage>
        <taxon>Eukaryota</taxon>
        <taxon>Fungi</taxon>
        <taxon>Fungi incertae sedis</taxon>
        <taxon>Chytridiomycota</taxon>
        <taxon>Chytridiomycota incertae sedis</taxon>
        <taxon>Chytridiomycetes</taxon>
        <taxon>Rhizophlyctidales</taxon>
        <taxon>Rhizophlyctidaceae</taxon>
        <taxon>Rhizophlyctis</taxon>
    </lineage>
</organism>
<name>A0AAD5WXD4_9FUNG</name>
<dbReference type="AlphaFoldDB" id="A0AAD5WXD4"/>
<accession>A0AAD5WXD4</accession>
<dbReference type="Proteomes" id="UP001212841">
    <property type="component" value="Unassembled WGS sequence"/>
</dbReference>
<feature type="transmembrane region" description="Helical" evidence="1">
    <location>
        <begin position="59"/>
        <end position="77"/>
    </location>
</feature>
<comment type="caution">
    <text evidence="2">The sequence shown here is derived from an EMBL/GenBank/DDBJ whole genome shotgun (WGS) entry which is preliminary data.</text>
</comment>
<proteinExistence type="predicted"/>
<evidence type="ECO:0000256" key="1">
    <source>
        <dbReference type="SAM" id="Phobius"/>
    </source>
</evidence>
<keyword evidence="3" id="KW-1185">Reference proteome</keyword>
<protein>
    <submittedName>
        <fullName evidence="2">Uncharacterized protein</fullName>
    </submittedName>
</protein>
<dbReference type="EMBL" id="JADGJD010001728">
    <property type="protein sequence ID" value="KAJ3038461.1"/>
    <property type="molecule type" value="Genomic_DNA"/>
</dbReference>
<gene>
    <name evidence="2" type="ORF">HK097_003162</name>
</gene>